<dbReference type="AlphaFoldDB" id="A0A420I4P0"/>
<dbReference type="Proteomes" id="UP000286134">
    <property type="component" value="Unassembled WGS sequence"/>
</dbReference>
<dbReference type="STRING" id="212602.A0A420I4P0"/>
<organism evidence="2 3">
    <name type="scientific">Erysiphe neolycopersici</name>
    <dbReference type="NCBI Taxonomy" id="212602"/>
    <lineage>
        <taxon>Eukaryota</taxon>
        <taxon>Fungi</taxon>
        <taxon>Dikarya</taxon>
        <taxon>Ascomycota</taxon>
        <taxon>Pezizomycotina</taxon>
        <taxon>Leotiomycetes</taxon>
        <taxon>Erysiphales</taxon>
        <taxon>Erysiphaceae</taxon>
        <taxon>Erysiphe</taxon>
    </lineage>
</organism>
<gene>
    <name evidence="2" type="ORF">OnM2_017006</name>
</gene>
<accession>A0A420I4P0</accession>
<evidence type="ECO:0000313" key="2">
    <source>
        <dbReference type="EMBL" id="RKF64669.1"/>
    </source>
</evidence>
<evidence type="ECO:0000313" key="3">
    <source>
        <dbReference type="Proteomes" id="UP000286134"/>
    </source>
</evidence>
<name>A0A420I4P0_9PEZI</name>
<sequence>MAYNPYGAPPYGRPPGFGAYQAQTSLPTGMGPPPGIGKVTNPPTT</sequence>
<evidence type="ECO:0000256" key="1">
    <source>
        <dbReference type="SAM" id="MobiDB-lite"/>
    </source>
</evidence>
<comment type="caution">
    <text evidence="2">The sequence shown here is derived from an EMBL/GenBank/DDBJ whole genome shotgun (WGS) entry which is preliminary data.</text>
</comment>
<proteinExistence type="predicted"/>
<feature type="region of interest" description="Disordered" evidence="1">
    <location>
        <begin position="1"/>
        <end position="45"/>
    </location>
</feature>
<protein>
    <submittedName>
        <fullName evidence="2">U1 snRNP-associated protein</fullName>
    </submittedName>
</protein>
<keyword evidence="3" id="KW-1185">Reference proteome</keyword>
<reference evidence="2 3" key="1">
    <citation type="journal article" date="2018" name="BMC Genomics">
        <title>Comparative genome analyses reveal sequence features reflecting distinct modes of host-adaptation between dicot and monocot powdery mildew.</title>
        <authorList>
            <person name="Wu Y."/>
            <person name="Ma X."/>
            <person name="Pan Z."/>
            <person name="Kale S.D."/>
            <person name="Song Y."/>
            <person name="King H."/>
            <person name="Zhang Q."/>
            <person name="Presley C."/>
            <person name="Deng X."/>
            <person name="Wei C.I."/>
            <person name="Xiao S."/>
        </authorList>
    </citation>
    <scope>NUCLEOTIDE SEQUENCE [LARGE SCALE GENOMIC DNA]</scope>
    <source>
        <strain evidence="2">UMSG2</strain>
    </source>
</reference>
<dbReference type="EMBL" id="MCFK01001734">
    <property type="protein sequence ID" value="RKF64669.1"/>
    <property type="molecule type" value="Genomic_DNA"/>
</dbReference>